<evidence type="ECO:0008006" key="3">
    <source>
        <dbReference type="Google" id="ProtNLM"/>
    </source>
</evidence>
<protein>
    <recommendedName>
        <fullName evidence="3">Helix-turn-helix domain-containing protein</fullName>
    </recommendedName>
</protein>
<sequence>MDNMPNTEYFNFKQAMRYLGIQSYTGLKDLINAGLPISIVGKSKKIKKTDIDKFMKVHTVVTTTGKNKHEENL</sequence>
<dbReference type="AlphaFoldDB" id="A0AB34NY60"/>
<gene>
    <name evidence="1" type="ORF">HMPREF5175_01186</name>
</gene>
<evidence type="ECO:0000313" key="1">
    <source>
        <dbReference type="EMBL" id="KFL96709.1"/>
    </source>
</evidence>
<reference evidence="1 2" key="1">
    <citation type="submission" date="2010-03" db="EMBL/GenBank/DDBJ databases">
        <title>The Genome Sequence of Lactobacillus gasseri strain SV-16A-US.</title>
        <authorList>
            <consortium name="The Broad Institute Genome Sequencing Platform"/>
            <person name="Ward D."/>
            <person name="Earl A."/>
            <person name="Feldgarden M."/>
            <person name="Gevers D."/>
            <person name="Young S.K."/>
            <person name="Zeng Q."/>
            <person name="Koehrsen M."/>
            <person name="Alvarado L."/>
            <person name="Berlin A."/>
            <person name="Bochicchio J."/>
            <person name="Borenstein D."/>
            <person name="Chapman S.B."/>
            <person name="Chen Z."/>
            <person name="Engels R."/>
            <person name="Freedman E."/>
            <person name="Gellesch M."/>
            <person name="Goldberg J."/>
            <person name="Griggs A."/>
            <person name="Gujja S."/>
            <person name="Heilman E."/>
            <person name="Heiman D."/>
            <person name="Hepburn T."/>
            <person name="Howarth C."/>
            <person name="Jen D."/>
            <person name="Larson L."/>
            <person name="Mehta T."/>
            <person name="Park D."/>
            <person name="Pearson M."/>
            <person name="Roberts A."/>
            <person name="Saif S."/>
            <person name="Shea T."/>
            <person name="Shenoy N."/>
            <person name="Sisk P."/>
            <person name="Stolte C."/>
            <person name="Sykes S."/>
            <person name="Thomson T."/>
            <person name="Walk T."/>
            <person name="White J."/>
            <person name="Yandava C."/>
            <person name="Liu Y."/>
            <person name="Xu Q."/>
            <person name="Haas B."/>
            <person name="Nusbaum C."/>
            <person name="Birren B."/>
        </authorList>
    </citation>
    <scope>NUCLEOTIDE SEQUENCE [LARGE SCALE GENOMIC DNA]</scope>
    <source>
        <strain evidence="1 2">SV-16A-US</strain>
    </source>
</reference>
<dbReference type="Proteomes" id="UP000030761">
    <property type="component" value="Unassembled WGS sequence"/>
</dbReference>
<accession>A0AB34NY60</accession>
<organism evidence="1 2">
    <name type="scientific">Lactobacillus gasseri SV-16A-US</name>
    <dbReference type="NCBI Taxonomy" id="575604"/>
    <lineage>
        <taxon>Bacteria</taxon>
        <taxon>Bacillati</taxon>
        <taxon>Bacillota</taxon>
        <taxon>Bacilli</taxon>
        <taxon>Lactobacillales</taxon>
        <taxon>Lactobacillaceae</taxon>
        <taxon>Lactobacillus</taxon>
    </lineage>
</organism>
<name>A0AB34NY60_LACGS</name>
<proteinExistence type="predicted"/>
<dbReference type="EMBL" id="KN050675">
    <property type="protein sequence ID" value="KFL96709.1"/>
    <property type="molecule type" value="Genomic_DNA"/>
</dbReference>
<evidence type="ECO:0000313" key="2">
    <source>
        <dbReference type="Proteomes" id="UP000030761"/>
    </source>
</evidence>